<name>A0A316YWY5_9BASI</name>
<dbReference type="Gene3D" id="1.20.1270.10">
    <property type="match status" value="1"/>
</dbReference>
<keyword evidence="5" id="KW-0732">Signal</keyword>
<dbReference type="OrthoDB" id="10262720at2759"/>
<dbReference type="RefSeq" id="XP_025380820.1">
    <property type="nucleotide sequence ID" value="XM_025520574.1"/>
</dbReference>
<dbReference type="GO" id="GO:0005524">
    <property type="term" value="F:ATP binding"/>
    <property type="evidence" value="ECO:0007669"/>
    <property type="project" value="UniProtKB-KW"/>
</dbReference>
<evidence type="ECO:0000256" key="1">
    <source>
        <dbReference type="ARBA" id="ARBA00022741"/>
    </source>
</evidence>
<feature type="region of interest" description="Disordered" evidence="4">
    <location>
        <begin position="844"/>
        <end position="928"/>
    </location>
</feature>
<dbReference type="AlphaFoldDB" id="A0A316YWY5"/>
<dbReference type="GO" id="GO:0030968">
    <property type="term" value="P:endoplasmic reticulum unfolded protein response"/>
    <property type="evidence" value="ECO:0007669"/>
    <property type="project" value="TreeGrafter"/>
</dbReference>
<evidence type="ECO:0000256" key="5">
    <source>
        <dbReference type="SAM" id="SignalP"/>
    </source>
</evidence>
<evidence type="ECO:0000313" key="7">
    <source>
        <dbReference type="Proteomes" id="UP000245768"/>
    </source>
</evidence>
<keyword evidence="7" id="KW-1185">Reference proteome</keyword>
<keyword evidence="3" id="KW-0143">Chaperone</keyword>
<dbReference type="Gene3D" id="3.90.640.10">
    <property type="entry name" value="Actin, Chain A, domain 4"/>
    <property type="match status" value="1"/>
</dbReference>
<dbReference type="FunFam" id="3.90.640.10:FF:000004">
    <property type="entry name" value="Heat shock 70 kDa protein 4"/>
    <property type="match status" value="1"/>
</dbReference>
<dbReference type="InterPro" id="IPR013126">
    <property type="entry name" value="Hsp_70_fam"/>
</dbReference>
<dbReference type="PRINTS" id="PR00301">
    <property type="entry name" value="HEATSHOCK70"/>
</dbReference>
<dbReference type="FunCoup" id="A0A316YWY5">
    <property type="interactions" value="205"/>
</dbReference>
<dbReference type="InterPro" id="IPR029048">
    <property type="entry name" value="HSP70_C_sf"/>
</dbReference>
<accession>A0A316YWY5</accession>
<reference evidence="6 7" key="1">
    <citation type="journal article" date="2018" name="Mol. Biol. Evol.">
        <title>Broad Genomic Sampling Reveals a Smut Pathogenic Ancestry of the Fungal Clade Ustilaginomycotina.</title>
        <authorList>
            <person name="Kijpornyongpan T."/>
            <person name="Mondo S.J."/>
            <person name="Barry K."/>
            <person name="Sandor L."/>
            <person name="Lee J."/>
            <person name="Lipzen A."/>
            <person name="Pangilinan J."/>
            <person name="LaButti K."/>
            <person name="Hainaut M."/>
            <person name="Henrissat B."/>
            <person name="Grigoriev I.V."/>
            <person name="Spatafora J.W."/>
            <person name="Aime M.C."/>
        </authorList>
    </citation>
    <scope>NUCLEOTIDE SEQUENCE [LARGE SCALE GENOMIC DNA]</scope>
    <source>
        <strain evidence="6 7">MCA 4198</strain>
    </source>
</reference>
<sequence length="928" mass="101399">MARRHTAAMMLAALVGLLCASFVTSMGVVGIDYGTESMKVSLVKPGLPFDVVLSRDSKRKIPSAVAWKMQERLYGSDAANLATRYPGDTFLGAKLLLGRSIESVDDQARLRQSELLGSQLIPSVNRSSVSVKRETDYTINKEGSDEYTVEELVGMQLSHARTLAEETAGEEVIRTFPGSVGTFGGLDVVITTPIFYTAAERQALFDAASVAGLRPKLVSDGAAAAVNFALTRQFTKPERHLFFDSGAGSTRATLVEFSTKQVQADSILSIGSTQKEATVIQVLSAGWDRQASGLALDVLLRDHLAGLFQTQHGSKLAKPVKEQPRAMARLLKEANRVKHILSANADASSNVEGLADDIDFRAKVTRDEFESLADKAGLRSRFGQPATDALKEAKLTISDIDSVIYVGGTTRVPLVQAALREAGVPDAKIAQNVNADEAAVMGAAFYGASFNPQFRMKTIRAHDGNPYPVVLTEEGKKPDVIFPGGSFETTQVVRNYTDTTSNFGFQIDYDAAIPQAKLDTFEHRLYDVEIQEINNHLAGLKERGEIDQVDISVNVTITSRPLGVYAVESAFMHVKQKPGGIAGALKSFFNVGSNAVADDVDDDDDDEAAEGADAAATTEDADAAAEGAADTKKGAEGDETSEKSEKKDVKKKNKKSLPTDRSIRLLARSIPRGSVRPMSGAELKAASDRLYVADVEARRKAAREEAQNVLEAYIYRARDIVHETRFIESSKASEREAITAKASELSDWLASQAEEADTSSLKLKRASLESLIQPIEKRMREQGTRQGSLDRFTRAQAEAREFLQEARTNLTKALEEGVASKYSLAELDGFQTQLDKDLTWFQDGEKEQAKRSKDDDVAIKSDDIDRRAKKARDTMARMLKRRIPKTRPPKKSKTPPPPAKEDKPAEEEPKKKEENEEKPKKGHAHEEL</sequence>
<protein>
    <submittedName>
        <fullName evidence="6">Actin-like ATPase domain-containing protein</fullName>
    </submittedName>
</protein>
<dbReference type="InterPro" id="IPR043129">
    <property type="entry name" value="ATPase_NBD"/>
</dbReference>
<dbReference type="SUPFAM" id="SSF100934">
    <property type="entry name" value="Heat shock protein 70kD (HSP70), C-terminal subdomain"/>
    <property type="match status" value="1"/>
</dbReference>
<feature type="compositionally biased region" description="Low complexity" evidence="4">
    <location>
        <begin position="611"/>
        <end position="628"/>
    </location>
</feature>
<dbReference type="PANTHER" id="PTHR45639:SF3">
    <property type="entry name" value="HYPOXIA UP-REGULATED PROTEIN 1"/>
    <property type="match status" value="1"/>
</dbReference>
<organism evidence="6 7">
    <name type="scientific">Acaromyces ingoldii</name>
    <dbReference type="NCBI Taxonomy" id="215250"/>
    <lineage>
        <taxon>Eukaryota</taxon>
        <taxon>Fungi</taxon>
        <taxon>Dikarya</taxon>
        <taxon>Basidiomycota</taxon>
        <taxon>Ustilaginomycotina</taxon>
        <taxon>Exobasidiomycetes</taxon>
        <taxon>Exobasidiales</taxon>
        <taxon>Cryptobasidiaceae</taxon>
        <taxon>Acaromyces</taxon>
    </lineage>
</organism>
<feature type="compositionally biased region" description="Basic residues" evidence="4">
    <location>
        <begin position="878"/>
        <end position="893"/>
    </location>
</feature>
<keyword evidence="1" id="KW-0547">Nucleotide-binding</keyword>
<feature type="signal peptide" evidence="5">
    <location>
        <begin position="1"/>
        <end position="25"/>
    </location>
</feature>
<dbReference type="InParanoid" id="A0A316YWY5"/>
<proteinExistence type="predicted"/>
<dbReference type="GO" id="GO:0034663">
    <property type="term" value="C:endoplasmic reticulum chaperone complex"/>
    <property type="evidence" value="ECO:0007669"/>
    <property type="project" value="TreeGrafter"/>
</dbReference>
<keyword evidence="2" id="KW-0067">ATP-binding</keyword>
<dbReference type="STRING" id="215250.A0A316YWY5"/>
<dbReference type="SUPFAM" id="SSF53067">
    <property type="entry name" value="Actin-like ATPase domain"/>
    <property type="match status" value="2"/>
</dbReference>
<feature type="chain" id="PRO_5016255786" evidence="5">
    <location>
        <begin position="26"/>
        <end position="928"/>
    </location>
</feature>
<dbReference type="Proteomes" id="UP000245768">
    <property type="component" value="Unassembled WGS sequence"/>
</dbReference>
<dbReference type="Pfam" id="PF00012">
    <property type="entry name" value="HSP70"/>
    <property type="match status" value="1"/>
</dbReference>
<dbReference type="EMBL" id="KZ819634">
    <property type="protein sequence ID" value="PWN93622.1"/>
    <property type="molecule type" value="Genomic_DNA"/>
</dbReference>
<feature type="compositionally biased region" description="Basic and acidic residues" evidence="4">
    <location>
        <begin position="629"/>
        <end position="648"/>
    </location>
</feature>
<dbReference type="CDD" id="cd10230">
    <property type="entry name" value="ASKHA_NBD_HSP70_HYOU1"/>
    <property type="match status" value="1"/>
</dbReference>
<evidence type="ECO:0000256" key="4">
    <source>
        <dbReference type="SAM" id="MobiDB-lite"/>
    </source>
</evidence>
<dbReference type="GO" id="GO:0140662">
    <property type="term" value="F:ATP-dependent protein folding chaperone"/>
    <property type="evidence" value="ECO:0007669"/>
    <property type="project" value="InterPro"/>
</dbReference>
<dbReference type="Gene3D" id="3.30.420.40">
    <property type="match status" value="2"/>
</dbReference>
<evidence type="ECO:0000256" key="2">
    <source>
        <dbReference type="ARBA" id="ARBA00022840"/>
    </source>
</evidence>
<dbReference type="GeneID" id="37042490"/>
<feature type="region of interest" description="Disordered" evidence="4">
    <location>
        <begin position="599"/>
        <end position="662"/>
    </location>
</feature>
<feature type="compositionally biased region" description="Acidic residues" evidence="4">
    <location>
        <begin position="599"/>
        <end position="610"/>
    </location>
</feature>
<evidence type="ECO:0000256" key="3">
    <source>
        <dbReference type="ARBA" id="ARBA00023186"/>
    </source>
</evidence>
<feature type="compositionally biased region" description="Basic and acidic residues" evidence="4">
    <location>
        <begin position="844"/>
        <end position="875"/>
    </location>
</feature>
<gene>
    <name evidence="6" type="ORF">FA10DRAFT_264251</name>
</gene>
<evidence type="ECO:0000313" key="6">
    <source>
        <dbReference type="EMBL" id="PWN93622.1"/>
    </source>
</evidence>
<feature type="compositionally biased region" description="Basic and acidic residues" evidence="4">
    <location>
        <begin position="899"/>
        <end position="928"/>
    </location>
</feature>
<dbReference type="PANTHER" id="PTHR45639">
    <property type="entry name" value="HSC70CB, ISOFORM G-RELATED"/>
    <property type="match status" value="1"/>
</dbReference>
<dbReference type="Gene3D" id="3.30.30.30">
    <property type="match status" value="1"/>
</dbReference>